<dbReference type="AlphaFoldDB" id="A0A4R5XG65"/>
<keyword evidence="4" id="KW-0378">Hydrolase</keyword>
<keyword evidence="3" id="KW-0964">Secreted</keyword>
<evidence type="ECO:0000256" key="8">
    <source>
        <dbReference type="ARBA" id="ARBA00042300"/>
    </source>
</evidence>
<dbReference type="OrthoDB" id="6509975at2759"/>
<evidence type="ECO:0000313" key="19">
    <source>
        <dbReference type="EMBL" id="TDL30133.1"/>
    </source>
</evidence>
<dbReference type="VEuPathDB" id="FungiDB:BD410DRAFT_834317"/>
<comment type="subunit">
    <text evidence="2">Monomer.</text>
</comment>
<reference evidence="19 20" key="1">
    <citation type="submission" date="2018-06" db="EMBL/GenBank/DDBJ databases">
        <title>A transcriptomic atlas of mushroom development highlights an independent origin of complex multicellularity.</title>
        <authorList>
            <consortium name="DOE Joint Genome Institute"/>
            <person name="Krizsan K."/>
            <person name="Almasi E."/>
            <person name="Merenyi Z."/>
            <person name="Sahu N."/>
            <person name="Viragh M."/>
            <person name="Koszo T."/>
            <person name="Mondo S."/>
            <person name="Kiss B."/>
            <person name="Balint B."/>
            <person name="Kues U."/>
            <person name="Barry K."/>
            <person name="Hegedus J.C."/>
            <person name="Henrissat B."/>
            <person name="Johnson J."/>
            <person name="Lipzen A."/>
            <person name="Ohm R."/>
            <person name="Nagy I."/>
            <person name="Pangilinan J."/>
            <person name="Yan J."/>
            <person name="Xiong Y."/>
            <person name="Grigoriev I.V."/>
            <person name="Hibbett D.S."/>
            <person name="Nagy L.G."/>
        </authorList>
    </citation>
    <scope>NUCLEOTIDE SEQUENCE [LARGE SCALE GENOMIC DNA]</scope>
    <source>
        <strain evidence="19 20">SZMC22713</strain>
    </source>
</reference>
<evidence type="ECO:0000256" key="17">
    <source>
        <dbReference type="PIRSR" id="PIRSR000894-2"/>
    </source>
</evidence>
<keyword evidence="18" id="KW-0732">Signal</keyword>
<evidence type="ECO:0000256" key="4">
    <source>
        <dbReference type="ARBA" id="ARBA00022801"/>
    </source>
</evidence>
<keyword evidence="5 17" id="KW-1015">Disulfide bond</keyword>
<feature type="disulfide bond" evidence="17">
    <location>
        <begin position="59"/>
        <end position="383"/>
    </location>
</feature>
<feature type="chain" id="PRO_5020447420" description="Phytase A" evidence="18">
    <location>
        <begin position="19"/>
        <end position="438"/>
    </location>
</feature>
<dbReference type="PIRSF" id="PIRSF000894">
    <property type="entry name" value="Acid_phosphatase"/>
    <property type="match status" value="1"/>
</dbReference>
<dbReference type="CDD" id="cd07061">
    <property type="entry name" value="HP_HAP_like"/>
    <property type="match status" value="1"/>
</dbReference>
<comment type="catalytic activity">
    <reaction evidence="12">
        <text>1D-myo-inositol 1,2,4,5,6-pentakisphosphate + H2O = 1D-myo-inositol 1,2,5,6-tetrakisphosphate + phosphate</text>
        <dbReference type="Rhea" id="RHEA:77115"/>
        <dbReference type="ChEBI" id="CHEBI:15377"/>
        <dbReference type="ChEBI" id="CHEBI:43474"/>
        <dbReference type="ChEBI" id="CHEBI:57798"/>
        <dbReference type="ChEBI" id="CHEBI:195535"/>
    </reaction>
    <physiologicalReaction direction="left-to-right" evidence="12">
        <dbReference type="Rhea" id="RHEA:77116"/>
    </physiologicalReaction>
</comment>
<dbReference type="PANTHER" id="PTHR20963">
    <property type="entry name" value="MULTIPLE INOSITOL POLYPHOSPHATE PHOSPHATASE-RELATED"/>
    <property type="match status" value="1"/>
</dbReference>
<evidence type="ECO:0000256" key="10">
    <source>
        <dbReference type="ARBA" id="ARBA00043675"/>
    </source>
</evidence>
<feature type="signal peptide" evidence="18">
    <location>
        <begin position="1"/>
        <end position="18"/>
    </location>
</feature>
<accession>A0A4R5XG65</accession>
<evidence type="ECO:0000256" key="9">
    <source>
        <dbReference type="ARBA" id="ARBA00043670"/>
    </source>
</evidence>
<keyword evidence="6" id="KW-0325">Glycoprotein</keyword>
<evidence type="ECO:0000256" key="2">
    <source>
        <dbReference type="ARBA" id="ARBA00011245"/>
    </source>
</evidence>
<organism evidence="19 20">
    <name type="scientific">Rickenella mellea</name>
    <dbReference type="NCBI Taxonomy" id="50990"/>
    <lineage>
        <taxon>Eukaryota</taxon>
        <taxon>Fungi</taxon>
        <taxon>Dikarya</taxon>
        <taxon>Basidiomycota</taxon>
        <taxon>Agaricomycotina</taxon>
        <taxon>Agaricomycetes</taxon>
        <taxon>Hymenochaetales</taxon>
        <taxon>Rickenellaceae</taxon>
        <taxon>Rickenella</taxon>
    </lineage>
</organism>
<comment type="catalytic activity">
    <reaction evidence="9">
        <text>1D-myo-inositol 1,2,5,6-tetrakisphosphate + H2O = 1D-myo-inositol 1,2,6-trisphosphate + phosphate</text>
        <dbReference type="Rhea" id="RHEA:77119"/>
        <dbReference type="ChEBI" id="CHEBI:15377"/>
        <dbReference type="ChEBI" id="CHEBI:43474"/>
        <dbReference type="ChEBI" id="CHEBI:195535"/>
        <dbReference type="ChEBI" id="CHEBI:195537"/>
    </reaction>
    <physiologicalReaction direction="left-to-right" evidence="9">
        <dbReference type="Rhea" id="RHEA:77120"/>
    </physiologicalReaction>
</comment>
<evidence type="ECO:0000256" key="6">
    <source>
        <dbReference type="ARBA" id="ARBA00023180"/>
    </source>
</evidence>
<keyword evidence="20" id="KW-1185">Reference proteome</keyword>
<feature type="disulfide bond" evidence="17">
    <location>
        <begin position="405"/>
        <end position="413"/>
    </location>
</feature>
<dbReference type="PROSITE" id="PS00778">
    <property type="entry name" value="HIS_ACID_PHOSPHAT_2"/>
    <property type="match status" value="1"/>
</dbReference>
<feature type="active site" description="Proton donor" evidence="16">
    <location>
        <position position="334"/>
    </location>
</feature>
<dbReference type="InterPro" id="IPR033379">
    <property type="entry name" value="Acid_Pase_AS"/>
</dbReference>
<dbReference type="GO" id="GO:0005576">
    <property type="term" value="C:extracellular region"/>
    <property type="evidence" value="ECO:0007669"/>
    <property type="project" value="UniProtKB-SubCell"/>
</dbReference>
<dbReference type="GO" id="GO:0016158">
    <property type="term" value="F:inositol hexakisphosphate 3-phosphatase activity"/>
    <property type="evidence" value="ECO:0007669"/>
    <property type="project" value="UniProtKB-EC"/>
</dbReference>
<evidence type="ECO:0000256" key="3">
    <source>
        <dbReference type="ARBA" id="ARBA00022525"/>
    </source>
</evidence>
<gene>
    <name evidence="19" type="ORF">BD410DRAFT_834317</name>
</gene>
<feature type="active site" description="Nucleophile" evidence="16">
    <location>
        <position position="70"/>
    </location>
</feature>
<dbReference type="GO" id="GO:0003993">
    <property type="term" value="F:acid phosphatase activity"/>
    <property type="evidence" value="ECO:0007669"/>
    <property type="project" value="TreeGrafter"/>
</dbReference>
<dbReference type="STRING" id="50990.A0A4R5XG65"/>
<evidence type="ECO:0000256" key="12">
    <source>
        <dbReference type="ARBA" id="ARBA00043748"/>
    </source>
</evidence>
<evidence type="ECO:0000256" key="7">
    <source>
        <dbReference type="ARBA" id="ARBA00041857"/>
    </source>
</evidence>
<comment type="catalytic activity">
    <reaction evidence="11">
        <text>1D-myo-inositol 1,2,6-trisphosphate + H2O = 1D-myo-inositol 1,2-bisphosphate + phosphate</text>
        <dbReference type="Rhea" id="RHEA:77131"/>
        <dbReference type="ChEBI" id="CHEBI:15377"/>
        <dbReference type="ChEBI" id="CHEBI:43474"/>
        <dbReference type="ChEBI" id="CHEBI:195537"/>
        <dbReference type="ChEBI" id="CHEBI:195539"/>
    </reaction>
    <physiologicalReaction direction="left-to-right" evidence="11">
        <dbReference type="Rhea" id="RHEA:77132"/>
    </physiologicalReaction>
</comment>
<evidence type="ECO:0000256" key="15">
    <source>
        <dbReference type="ARBA" id="ARBA00044262"/>
    </source>
</evidence>
<dbReference type="PROSITE" id="PS00616">
    <property type="entry name" value="HIS_ACID_PHOSPHAT_1"/>
    <property type="match status" value="1"/>
</dbReference>
<evidence type="ECO:0000256" key="11">
    <source>
        <dbReference type="ARBA" id="ARBA00043721"/>
    </source>
</evidence>
<comment type="subcellular location">
    <subcellularLocation>
        <location evidence="1">Secreted</location>
    </subcellularLocation>
</comment>
<dbReference type="InterPro" id="IPR000560">
    <property type="entry name" value="His_Pase_clade-2"/>
</dbReference>
<evidence type="ECO:0000256" key="14">
    <source>
        <dbReference type="ARBA" id="ARBA00044106"/>
    </source>
</evidence>
<dbReference type="Proteomes" id="UP000294933">
    <property type="component" value="Unassembled WGS sequence"/>
</dbReference>
<dbReference type="EMBL" id="ML170156">
    <property type="protein sequence ID" value="TDL30133.1"/>
    <property type="molecule type" value="Genomic_DNA"/>
</dbReference>
<feature type="disulfide bond" evidence="17">
    <location>
        <begin position="240"/>
        <end position="254"/>
    </location>
</feature>
<sequence length="438" mass="47358">MATLLLLVFVALSSLTGAKNPVVHPTTPSLGVSSRLQHSWAQYSPFFAPNPYTPPAKHCKITQVNIIERHGARFPTASAGAQIEASLAKLQAVPKYTDPSLNFLKNFTYDLGHDDLVPFGAAQSFDAGQLVFVRYEKLVQNALPFVRASSSQRVVDSANNWTAGVAFASNQKSQPFLSVILNEALNDTLDDNMCPNAGSSTAQTNTWQVIYAAPAVARLNAAAPGANLTVTDITNLISLCPFETVAKEKPSAFCSLFTQEEFDGFEYFGDLGKYYGTGYGQELGPVQGVGYINELLARLTGRPVVDHTQTNSTLDADPSTFPLNRTVYADFSHDNQMIAIYAAMGLFQPSTPLDPAHPDSKRSWLASQLVPFSATMVTERLDCGGKGREFVRVLVDDALQDLAFCGAGDDGMCSLDAFVQSQGYARNDGNGDFERCFA</sequence>
<evidence type="ECO:0000256" key="5">
    <source>
        <dbReference type="ARBA" id="ARBA00023157"/>
    </source>
</evidence>
<dbReference type="InterPro" id="IPR016274">
    <property type="entry name" value="Histidine_acid_Pase_euk"/>
</dbReference>
<proteinExistence type="predicted"/>
<evidence type="ECO:0000256" key="13">
    <source>
        <dbReference type="ARBA" id="ARBA00043788"/>
    </source>
</evidence>
<comment type="catalytic activity">
    <reaction evidence="10">
        <text>1D-myo-inositol 1,2-bisphosphate + H2O = 1D-myo-inositol 2-phosphate + phosphate</text>
        <dbReference type="Rhea" id="RHEA:77135"/>
        <dbReference type="ChEBI" id="CHEBI:15377"/>
        <dbReference type="ChEBI" id="CHEBI:43474"/>
        <dbReference type="ChEBI" id="CHEBI:84142"/>
        <dbReference type="ChEBI" id="CHEBI:195539"/>
    </reaction>
    <physiologicalReaction direction="left-to-right" evidence="10">
        <dbReference type="Rhea" id="RHEA:77136"/>
    </physiologicalReaction>
</comment>
<dbReference type="Gene3D" id="3.40.50.1240">
    <property type="entry name" value="Phosphoglycerate mutase-like"/>
    <property type="match status" value="1"/>
</dbReference>
<comment type="catalytic activity">
    <reaction evidence="13">
        <text>1D-myo-inositol hexakisphosphate + H2O = 1D-myo-inositol 1,2,4,5,6-pentakisphosphate + phosphate</text>
        <dbReference type="Rhea" id="RHEA:16989"/>
        <dbReference type="ChEBI" id="CHEBI:15377"/>
        <dbReference type="ChEBI" id="CHEBI:43474"/>
        <dbReference type="ChEBI" id="CHEBI:57798"/>
        <dbReference type="ChEBI" id="CHEBI:58130"/>
        <dbReference type="EC" id="3.1.3.8"/>
    </reaction>
    <physiologicalReaction direction="left-to-right" evidence="13">
        <dbReference type="Rhea" id="RHEA:16990"/>
    </physiologicalReaction>
</comment>
<dbReference type="Pfam" id="PF00328">
    <property type="entry name" value="His_Phos_2"/>
    <property type="match status" value="1"/>
</dbReference>
<evidence type="ECO:0000256" key="16">
    <source>
        <dbReference type="PIRSR" id="PIRSR000894-1"/>
    </source>
</evidence>
<evidence type="ECO:0000256" key="1">
    <source>
        <dbReference type="ARBA" id="ARBA00004613"/>
    </source>
</evidence>
<protein>
    <recommendedName>
        <fullName evidence="14">Phytase A</fullName>
    </recommendedName>
    <alternativeName>
        <fullName evidence="15">Histidine acid phosphatase phyA</fullName>
    </alternativeName>
    <alternativeName>
        <fullName evidence="8">Myo-inositol hexakisphosphate phosphohydrolase A</fullName>
    </alternativeName>
    <alternativeName>
        <fullName evidence="7">Myo-inositol-hexaphosphate 3-phosphohydrolase A</fullName>
    </alternativeName>
</protein>
<name>A0A4R5XG65_9AGAM</name>
<dbReference type="PANTHER" id="PTHR20963:SF24">
    <property type="entry name" value="3-PHYTASE B"/>
    <property type="match status" value="1"/>
</dbReference>
<dbReference type="InterPro" id="IPR029033">
    <property type="entry name" value="His_PPase_superfam"/>
</dbReference>
<dbReference type="SUPFAM" id="SSF53254">
    <property type="entry name" value="Phosphoglycerate mutase-like"/>
    <property type="match status" value="1"/>
</dbReference>
<evidence type="ECO:0000313" key="20">
    <source>
        <dbReference type="Proteomes" id="UP000294933"/>
    </source>
</evidence>
<evidence type="ECO:0000256" key="18">
    <source>
        <dbReference type="SAM" id="SignalP"/>
    </source>
</evidence>